<comment type="caution">
    <text evidence="6">The sequence shown here is derived from an EMBL/GenBank/DDBJ whole genome shotgun (WGS) entry which is preliminary data.</text>
</comment>
<feature type="domain" description="HTH lysR-type" evidence="5">
    <location>
        <begin position="20"/>
        <end position="77"/>
    </location>
</feature>
<dbReference type="InterPro" id="IPR036390">
    <property type="entry name" value="WH_DNA-bd_sf"/>
</dbReference>
<keyword evidence="2" id="KW-0805">Transcription regulation</keyword>
<keyword evidence="4" id="KW-0804">Transcription</keyword>
<keyword evidence="3" id="KW-0238">DNA-binding</keyword>
<organism evidence="6 7">
    <name type="scientific">Salmonella enterica subsp. enterica serovar Alachua str. R6-377</name>
    <dbReference type="NCBI Taxonomy" id="913241"/>
    <lineage>
        <taxon>Bacteria</taxon>
        <taxon>Pseudomonadati</taxon>
        <taxon>Pseudomonadota</taxon>
        <taxon>Gammaproteobacteria</taxon>
        <taxon>Enterobacterales</taxon>
        <taxon>Enterobacteriaceae</taxon>
        <taxon>Salmonella</taxon>
    </lineage>
</organism>
<evidence type="ECO:0000256" key="4">
    <source>
        <dbReference type="ARBA" id="ARBA00023163"/>
    </source>
</evidence>
<dbReference type="SUPFAM" id="SSF53850">
    <property type="entry name" value="Periplasmic binding protein-like II"/>
    <property type="match status" value="1"/>
</dbReference>
<gene>
    <name evidence="6" type="ORF">LTSEALA_1841</name>
</gene>
<dbReference type="SUPFAM" id="SSF46785">
    <property type="entry name" value="Winged helix' DNA-binding domain"/>
    <property type="match status" value="1"/>
</dbReference>
<dbReference type="Proteomes" id="UP000004642">
    <property type="component" value="Unassembled WGS sequence"/>
</dbReference>
<accession>G5LMQ6</accession>
<dbReference type="InterPro" id="IPR000847">
    <property type="entry name" value="LysR_HTH_N"/>
</dbReference>
<dbReference type="EMBL" id="AFCJ01000791">
    <property type="protein sequence ID" value="EHC41002.1"/>
    <property type="molecule type" value="Genomic_DNA"/>
</dbReference>
<name>G5LMQ6_SALET</name>
<proteinExistence type="inferred from homology"/>
<dbReference type="Gene3D" id="3.40.190.290">
    <property type="match status" value="1"/>
</dbReference>
<dbReference type="AlphaFoldDB" id="G5LMQ6"/>
<dbReference type="PANTHER" id="PTHR30126:SF5">
    <property type="entry name" value="HTH-TYPE TRANSCRIPTIONAL ACTIVATOR CMPR"/>
    <property type="match status" value="1"/>
</dbReference>
<sequence>MKYLMFFNSEFEIFDRLVVMDLRRFITLKTVVEEGSFLRASQKLCCTQSTVTFHIQQLEREFSLQLFEKIGRRMCLTTEGKKLMPHIHELTRVMESIREAARQDAEPGGELRVATGETLLAYKMPQVLQRFKLRAPNVRLSLQSLNCYVIRDALLNDEVDLGVFYRVGNDDALTMQQLGEQSLALVASPLLQDADFTQPDQHIPCSFIINEPQCVFRQLFESTLRQRRITLENTIELWSIESIKQCVAANLGISFLPRFTVERELSTGQLKELPFGAPSLSIMALCAHHAGKAVSPAMQIFIQCMEACFTVEDKKMPG</sequence>
<evidence type="ECO:0000256" key="1">
    <source>
        <dbReference type="ARBA" id="ARBA00009437"/>
    </source>
</evidence>
<dbReference type="Pfam" id="PF00126">
    <property type="entry name" value="HTH_1"/>
    <property type="match status" value="1"/>
</dbReference>
<dbReference type="PATRIC" id="fig|913241.3.peg.1415"/>
<dbReference type="PANTHER" id="PTHR30126">
    <property type="entry name" value="HTH-TYPE TRANSCRIPTIONAL REGULATOR"/>
    <property type="match status" value="1"/>
</dbReference>
<comment type="similarity">
    <text evidence="1">Belongs to the LysR transcriptional regulatory family.</text>
</comment>
<protein>
    <submittedName>
        <fullName evidence="6">LysR family transcriptional regulator YfiE</fullName>
    </submittedName>
</protein>
<dbReference type="Pfam" id="PF03466">
    <property type="entry name" value="LysR_substrate"/>
    <property type="match status" value="1"/>
</dbReference>
<dbReference type="Gene3D" id="1.10.10.10">
    <property type="entry name" value="Winged helix-like DNA-binding domain superfamily/Winged helix DNA-binding domain"/>
    <property type="match status" value="1"/>
</dbReference>
<dbReference type="PROSITE" id="PS50931">
    <property type="entry name" value="HTH_LYSR"/>
    <property type="match status" value="1"/>
</dbReference>
<evidence type="ECO:0000256" key="2">
    <source>
        <dbReference type="ARBA" id="ARBA00023015"/>
    </source>
</evidence>
<evidence type="ECO:0000313" key="7">
    <source>
        <dbReference type="Proteomes" id="UP000004642"/>
    </source>
</evidence>
<reference evidence="6 7" key="1">
    <citation type="journal article" date="2011" name="BMC Genomics">
        <title>Genome sequencing reveals diversification of virulence factor content and possible host adaptation in distinct subpopulations of Salmonella enterica.</title>
        <authorList>
            <person name="den Bakker H.C."/>
            <person name="Moreno Switt A.I."/>
            <person name="Govoni G."/>
            <person name="Cummings C.A."/>
            <person name="Ranieri M.L."/>
            <person name="Degoricija L."/>
            <person name="Hoelzer K."/>
            <person name="Rodriguez-Rivera L.D."/>
            <person name="Brown S."/>
            <person name="Bolchacova E."/>
            <person name="Furtado M.R."/>
            <person name="Wiedmann M."/>
        </authorList>
    </citation>
    <scope>NUCLEOTIDE SEQUENCE [LARGE SCALE GENOMIC DNA]</scope>
    <source>
        <strain evidence="6 7">R6-377</strain>
    </source>
</reference>
<dbReference type="InterPro" id="IPR036388">
    <property type="entry name" value="WH-like_DNA-bd_sf"/>
</dbReference>
<dbReference type="GO" id="GO:0000976">
    <property type="term" value="F:transcription cis-regulatory region binding"/>
    <property type="evidence" value="ECO:0007669"/>
    <property type="project" value="TreeGrafter"/>
</dbReference>
<evidence type="ECO:0000256" key="3">
    <source>
        <dbReference type="ARBA" id="ARBA00023125"/>
    </source>
</evidence>
<dbReference type="GO" id="GO:0003700">
    <property type="term" value="F:DNA-binding transcription factor activity"/>
    <property type="evidence" value="ECO:0007669"/>
    <property type="project" value="InterPro"/>
</dbReference>
<evidence type="ECO:0000313" key="6">
    <source>
        <dbReference type="EMBL" id="EHC41002.1"/>
    </source>
</evidence>
<dbReference type="CDD" id="cd05466">
    <property type="entry name" value="PBP2_LTTR_substrate"/>
    <property type="match status" value="1"/>
</dbReference>
<dbReference type="InterPro" id="IPR005119">
    <property type="entry name" value="LysR_subst-bd"/>
</dbReference>
<evidence type="ECO:0000259" key="5">
    <source>
        <dbReference type="PROSITE" id="PS50931"/>
    </source>
</evidence>